<dbReference type="PANTHER" id="PTHR48081">
    <property type="entry name" value="AB HYDROLASE SUPERFAMILY PROTEIN C4A8.06C"/>
    <property type="match status" value="1"/>
</dbReference>
<dbReference type="GO" id="GO:0016787">
    <property type="term" value="F:hydrolase activity"/>
    <property type="evidence" value="ECO:0007669"/>
    <property type="project" value="UniProtKB-KW"/>
</dbReference>
<evidence type="ECO:0000313" key="3">
    <source>
        <dbReference type="EMBL" id="CAB4720349.1"/>
    </source>
</evidence>
<evidence type="ECO:0000313" key="5">
    <source>
        <dbReference type="EMBL" id="CAB4868639.1"/>
    </source>
</evidence>
<evidence type="ECO:0000256" key="1">
    <source>
        <dbReference type="ARBA" id="ARBA00022801"/>
    </source>
</evidence>
<accession>A0A6J7S4R4</accession>
<dbReference type="EMBL" id="CAFBPS010000156">
    <property type="protein sequence ID" value="CAB5036001.1"/>
    <property type="molecule type" value="Genomic_DNA"/>
</dbReference>
<name>A0A6J7S4R4_9ZZZZ</name>
<dbReference type="InterPro" id="IPR029058">
    <property type="entry name" value="AB_hydrolase_fold"/>
</dbReference>
<reference evidence="6" key="1">
    <citation type="submission" date="2020-05" db="EMBL/GenBank/DDBJ databases">
        <authorList>
            <person name="Chiriac C."/>
            <person name="Salcher M."/>
            <person name="Ghai R."/>
            <person name="Kavagutti S V."/>
        </authorList>
    </citation>
    <scope>NUCLEOTIDE SEQUENCE</scope>
</reference>
<organism evidence="6">
    <name type="scientific">freshwater metagenome</name>
    <dbReference type="NCBI Taxonomy" id="449393"/>
    <lineage>
        <taxon>unclassified sequences</taxon>
        <taxon>metagenomes</taxon>
        <taxon>ecological metagenomes</taxon>
    </lineage>
</organism>
<gene>
    <name evidence="3" type="ORF">UFOPK2658_00976</name>
    <name evidence="4" type="ORF">UFOPK2880_00620</name>
    <name evidence="5" type="ORF">UFOPK3304_00873</name>
    <name evidence="6" type="ORF">UFOPK4134_01556</name>
</gene>
<sequence>MAQPLDIRPLLDPEISALLAASPVDIGAALGSLTNESVVEIRAMFGAAPPPPLSDSVERTDYPIPGREGVTVRVHRPKNITGSRPCVYWMHGGGLVIGDSEMDDARFDSWCNKYGIVGISVDYRLAPEHPYPTPLEDCYAGLAWVVSQATELGVDTKRLGIGGASAGAGLAAGLALLARDRGEYSVAFQLLIYPMIDDRQVTVSSTWSDPIWSPAANTFGWTAYLGAKKGSADVEPYAAASRATNLVGLPPTLIAVGALDGFSDEDIEYAVRLRHAGVVTELHVYPGAPHGFDTFGDFTAVSRQANRDMDEWLERHIQ</sequence>
<feature type="domain" description="Alpha/beta hydrolase fold-3" evidence="2">
    <location>
        <begin position="88"/>
        <end position="292"/>
    </location>
</feature>
<evidence type="ECO:0000313" key="6">
    <source>
        <dbReference type="EMBL" id="CAB5036001.1"/>
    </source>
</evidence>
<dbReference type="Pfam" id="PF07859">
    <property type="entry name" value="Abhydrolase_3"/>
    <property type="match status" value="1"/>
</dbReference>
<dbReference type="SUPFAM" id="SSF53474">
    <property type="entry name" value="alpha/beta-Hydrolases"/>
    <property type="match status" value="1"/>
</dbReference>
<dbReference type="InterPro" id="IPR050300">
    <property type="entry name" value="GDXG_lipolytic_enzyme"/>
</dbReference>
<dbReference type="EMBL" id="CAFBLJ010000037">
    <property type="protein sequence ID" value="CAB4868639.1"/>
    <property type="molecule type" value="Genomic_DNA"/>
</dbReference>
<evidence type="ECO:0000259" key="2">
    <source>
        <dbReference type="Pfam" id="PF07859"/>
    </source>
</evidence>
<evidence type="ECO:0000313" key="4">
    <source>
        <dbReference type="EMBL" id="CAB4767575.1"/>
    </source>
</evidence>
<proteinExistence type="predicted"/>
<dbReference type="EMBL" id="CAEZYH010000036">
    <property type="protein sequence ID" value="CAB4720349.1"/>
    <property type="molecule type" value="Genomic_DNA"/>
</dbReference>
<dbReference type="AlphaFoldDB" id="A0A6J7S4R4"/>
<protein>
    <submittedName>
        <fullName evidence="6">Unannotated protein</fullName>
    </submittedName>
</protein>
<dbReference type="InterPro" id="IPR013094">
    <property type="entry name" value="AB_hydrolase_3"/>
</dbReference>
<dbReference type="EMBL" id="CAEZZP010000026">
    <property type="protein sequence ID" value="CAB4767575.1"/>
    <property type="molecule type" value="Genomic_DNA"/>
</dbReference>
<dbReference type="PANTHER" id="PTHR48081:SF8">
    <property type="entry name" value="ALPHA_BETA HYDROLASE FOLD-3 DOMAIN-CONTAINING PROTEIN-RELATED"/>
    <property type="match status" value="1"/>
</dbReference>
<dbReference type="Gene3D" id="3.40.50.1820">
    <property type="entry name" value="alpha/beta hydrolase"/>
    <property type="match status" value="1"/>
</dbReference>
<keyword evidence="1" id="KW-0378">Hydrolase</keyword>